<evidence type="ECO:0000313" key="2">
    <source>
        <dbReference type="Proteomes" id="UP000474024"/>
    </source>
</evidence>
<accession>A0A6L5YVG0</accession>
<organism evidence="1 2">
    <name type="scientific">Roseburia porci</name>
    <dbReference type="NCBI Taxonomy" id="2605790"/>
    <lineage>
        <taxon>Bacteria</taxon>
        <taxon>Bacillati</taxon>
        <taxon>Bacillota</taxon>
        <taxon>Clostridia</taxon>
        <taxon>Lachnospirales</taxon>
        <taxon>Lachnospiraceae</taxon>
        <taxon>Roseburia</taxon>
    </lineage>
</organism>
<gene>
    <name evidence="1" type="ORF">FYJ75_13280</name>
</gene>
<sequence>MRVKIYRIMLCVVIGMCYMTGCNRQDDTNENLQKDMDTLVLEHEHGTEENVLEPAMYSDLDHLLSIGDTGRLNTAESDGKLTSTTITPEELYTGDEAEQIIREYCQSGEAKYEYSDPKEGYTWQVIRYRTPESPKDLYINIKLEGLDGNKLTYDGVEVSSRTHDIFYKMKKTEDGYDDLYCYYEIPEGCKEYMLECGIRRWDTSETACYKITR</sequence>
<dbReference type="RefSeq" id="WP_154430915.1">
    <property type="nucleotide sequence ID" value="NZ_VUNI01000031.1"/>
</dbReference>
<protein>
    <submittedName>
        <fullName evidence="1">Uncharacterized protein</fullName>
    </submittedName>
</protein>
<dbReference type="AlphaFoldDB" id="A0A6L5YVG0"/>
<proteinExistence type="predicted"/>
<comment type="caution">
    <text evidence="1">The sequence shown here is derived from an EMBL/GenBank/DDBJ whole genome shotgun (WGS) entry which is preliminary data.</text>
</comment>
<dbReference type="EMBL" id="VUNI01000031">
    <property type="protein sequence ID" value="MST75949.1"/>
    <property type="molecule type" value="Genomic_DNA"/>
</dbReference>
<keyword evidence="2" id="KW-1185">Reference proteome</keyword>
<dbReference type="Proteomes" id="UP000474024">
    <property type="component" value="Unassembled WGS sequence"/>
</dbReference>
<evidence type="ECO:0000313" key="1">
    <source>
        <dbReference type="EMBL" id="MST75949.1"/>
    </source>
</evidence>
<name>A0A6L5YVG0_9FIRM</name>
<reference evidence="1 2" key="1">
    <citation type="submission" date="2019-08" db="EMBL/GenBank/DDBJ databases">
        <title>In-depth cultivation of the pig gut microbiome towards novel bacterial diversity and tailored functional studies.</title>
        <authorList>
            <person name="Wylensek D."/>
            <person name="Hitch T.C.A."/>
            <person name="Clavel T."/>
        </authorList>
    </citation>
    <scope>NUCLEOTIDE SEQUENCE [LARGE SCALE GENOMIC DNA]</scope>
    <source>
        <strain evidence="1 2">MUC/MUC-530-WT-4D</strain>
    </source>
</reference>